<dbReference type="InterPro" id="IPR025824">
    <property type="entry name" value="OB-fold_nuc-bd_dom"/>
</dbReference>
<evidence type="ECO:0000256" key="2">
    <source>
        <dbReference type="ARBA" id="ARBA00022722"/>
    </source>
</evidence>
<evidence type="ECO:0000256" key="3">
    <source>
        <dbReference type="ARBA" id="ARBA00022801"/>
    </source>
</evidence>
<feature type="domain" description="Exonuclease VII large subunit C-terminal" evidence="8">
    <location>
        <begin position="133"/>
        <end position="494"/>
    </location>
</feature>
<dbReference type="NCBIfam" id="TIGR00237">
    <property type="entry name" value="xseA"/>
    <property type="match status" value="1"/>
</dbReference>
<dbReference type="GO" id="GO:0006308">
    <property type="term" value="P:DNA catabolic process"/>
    <property type="evidence" value="ECO:0007669"/>
    <property type="project" value="UniProtKB-UniRule"/>
</dbReference>
<feature type="compositionally biased region" description="Low complexity" evidence="7">
    <location>
        <begin position="496"/>
        <end position="525"/>
    </location>
</feature>
<dbReference type="InterPro" id="IPR020579">
    <property type="entry name" value="Exonuc_VII_lsu_C"/>
</dbReference>
<reference evidence="10 11" key="1">
    <citation type="submission" date="2018-02" db="EMBL/GenBank/DDBJ databases">
        <title>Whole genome sequencing of endophytic bacterium.</title>
        <authorList>
            <person name="Eedara R."/>
            <person name="Podile A.R."/>
        </authorList>
    </citation>
    <scope>NUCLEOTIDE SEQUENCE [LARGE SCALE GENOMIC DNA]</scope>
    <source>
        <strain evidence="10 11">RP1T</strain>
    </source>
</reference>
<evidence type="ECO:0000313" key="11">
    <source>
        <dbReference type="Proteomes" id="UP000237682"/>
    </source>
</evidence>
<keyword evidence="2 5" id="KW-0540">Nuclease</keyword>
<dbReference type="GO" id="GO:0003676">
    <property type="term" value="F:nucleic acid binding"/>
    <property type="evidence" value="ECO:0007669"/>
    <property type="project" value="InterPro"/>
</dbReference>
<dbReference type="GO" id="GO:0005737">
    <property type="term" value="C:cytoplasm"/>
    <property type="evidence" value="ECO:0007669"/>
    <property type="project" value="UniProtKB-SubCell"/>
</dbReference>
<dbReference type="HAMAP" id="MF_00378">
    <property type="entry name" value="Exonuc_7_L"/>
    <property type="match status" value="1"/>
</dbReference>
<comment type="caution">
    <text evidence="10">The sequence shown here is derived from an EMBL/GenBank/DDBJ whole genome shotgun (WGS) entry which is preliminary data.</text>
</comment>
<dbReference type="RefSeq" id="WP_105862434.1">
    <property type="nucleotide sequence ID" value="NZ_PUEJ01000004.1"/>
</dbReference>
<gene>
    <name evidence="5" type="primary">xseA</name>
    <name evidence="10" type="ORF">C5L14_12900</name>
</gene>
<comment type="similarity">
    <text evidence="5 6">Belongs to the XseA family.</text>
</comment>
<evidence type="ECO:0000313" key="10">
    <source>
        <dbReference type="EMBL" id="PRH87503.1"/>
    </source>
</evidence>
<dbReference type="GO" id="GO:0009318">
    <property type="term" value="C:exodeoxyribonuclease VII complex"/>
    <property type="evidence" value="ECO:0007669"/>
    <property type="project" value="UniProtKB-UniRule"/>
</dbReference>
<keyword evidence="3 5" id="KW-0378">Hydrolase</keyword>
<keyword evidence="11" id="KW-1185">Reference proteome</keyword>
<feature type="domain" description="OB-fold nucleic acid binding" evidence="9">
    <location>
        <begin position="16"/>
        <end position="109"/>
    </location>
</feature>
<evidence type="ECO:0000256" key="7">
    <source>
        <dbReference type="SAM" id="MobiDB-lite"/>
    </source>
</evidence>
<dbReference type="Pfam" id="PF13742">
    <property type="entry name" value="tRNA_anti_2"/>
    <property type="match status" value="1"/>
</dbReference>
<dbReference type="AlphaFoldDB" id="A0A2S9QDS4"/>
<name>A0A2S9QDS4_9HYPH</name>
<dbReference type="PANTHER" id="PTHR30008">
    <property type="entry name" value="EXODEOXYRIBONUCLEASE 7 LARGE SUBUNIT"/>
    <property type="match status" value="1"/>
</dbReference>
<dbReference type="PANTHER" id="PTHR30008:SF0">
    <property type="entry name" value="EXODEOXYRIBONUCLEASE 7 LARGE SUBUNIT"/>
    <property type="match status" value="1"/>
</dbReference>
<dbReference type="GO" id="GO:0008855">
    <property type="term" value="F:exodeoxyribonuclease VII activity"/>
    <property type="evidence" value="ECO:0007669"/>
    <property type="project" value="UniProtKB-UniRule"/>
</dbReference>
<dbReference type="CDD" id="cd04489">
    <property type="entry name" value="ExoVII_LU_OBF"/>
    <property type="match status" value="1"/>
</dbReference>
<comment type="catalytic activity">
    <reaction evidence="5 6">
        <text>Exonucleolytic cleavage in either 5'- to 3'- or 3'- to 5'-direction to yield nucleoside 5'-phosphates.</text>
        <dbReference type="EC" id="3.1.11.6"/>
    </reaction>
</comment>
<dbReference type="EC" id="3.1.11.6" evidence="5"/>
<dbReference type="Proteomes" id="UP000237682">
    <property type="component" value="Unassembled WGS sequence"/>
</dbReference>
<evidence type="ECO:0000256" key="1">
    <source>
        <dbReference type="ARBA" id="ARBA00022490"/>
    </source>
</evidence>
<evidence type="ECO:0000259" key="8">
    <source>
        <dbReference type="Pfam" id="PF02601"/>
    </source>
</evidence>
<protein>
    <recommendedName>
        <fullName evidence="5">Exodeoxyribonuclease 7 large subunit</fullName>
        <ecNumber evidence="5">3.1.11.6</ecNumber>
    </recommendedName>
    <alternativeName>
        <fullName evidence="5">Exodeoxyribonuclease VII large subunit</fullName>
        <shortName evidence="5">Exonuclease VII large subunit</shortName>
    </alternativeName>
</protein>
<proteinExistence type="inferred from homology"/>
<comment type="subcellular location">
    <subcellularLocation>
        <location evidence="5 6">Cytoplasm</location>
    </subcellularLocation>
</comment>
<accession>A0A2S9QDS4</accession>
<comment type="subunit">
    <text evidence="5">Heterooligomer composed of large and small subunits.</text>
</comment>
<evidence type="ECO:0000259" key="9">
    <source>
        <dbReference type="Pfam" id="PF13742"/>
    </source>
</evidence>
<organism evidence="10 11">
    <name type="scientific">Labrys okinawensis</name>
    <dbReference type="NCBI Taxonomy" id="346911"/>
    <lineage>
        <taxon>Bacteria</taxon>
        <taxon>Pseudomonadati</taxon>
        <taxon>Pseudomonadota</taxon>
        <taxon>Alphaproteobacteria</taxon>
        <taxon>Hyphomicrobiales</taxon>
        <taxon>Xanthobacteraceae</taxon>
        <taxon>Labrys</taxon>
    </lineage>
</organism>
<evidence type="ECO:0000256" key="4">
    <source>
        <dbReference type="ARBA" id="ARBA00022839"/>
    </source>
</evidence>
<dbReference type="InterPro" id="IPR003753">
    <property type="entry name" value="Exonuc_VII_L"/>
</dbReference>
<dbReference type="Pfam" id="PF02601">
    <property type="entry name" value="Exonuc_VII_L"/>
    <property type="match status" value="1"/>
</dbReference>
<evidence type="ECO:0000256" key="5">
    <source>
        <dbReference type="HAMAP-Rule" id="MF_00378"/>
    </source>
</evidence>
<feature type="region of interest" description="Disordered" evidence="7">
    <location>
        <begin position="495"/>
        <end position="525"/>
    </location>
</feature>
<evidence type="ECO:0000256" key="6">
    <source>
        <dbReference type="RuleBase" id="RU004355"/>
    </source>
</evidence>
<dbReference type="EMBL" id="PUEJ01000004">
    <property type="protein sequence ID" value="PRH87503.1"/>
    <property type="molecule type" value="Genomic_DNA"/>
</dbReference>
<keyword evidence="1 5" id="KW-0963">Cytoplasm</keyword>
<keyword evidence="4 5" id="KW-0269">Exonuclease</keyword>
<comment type="function">
    <text evidence="5">Bidirectionally degrades single-stranded DNA into large acid-insoluble oligonucleotides, which are then degraded further into small acid-soluble oligonucleotides.</text>
</comment>
<dbReference type="OrthoDB" id="9802795at2"/>
<sequence length="525" mass="57165">MSDISPDSQPSNAPEWSVSELSGALKRTVEDAFGYVRVRGEISGYRGPVASGHAYFALKDEGAKIDAVIWKGNFARLRQRPEEGMEVIAHGRLTTFPGKSSYQIIIDRLEPAGLGALMALLEERRRKLAAEGLFDEGRKRSLPFLPRVIGVVTSPTGAVIRDILHRITDRFPRRVVVWPVRVQGDTSAAEIANAIAGFDALPAGGTIPRPDVLIVARGGGSLEDLWSFNEEIVVRAAAACSIPLISAVGHETDWTLIDHVADRRAPTPTGAAEMAVPVKADLFANLHDLGARLTGHALRMIERRRQDLRNLGRALPSGEALLATPRQKLDLAAGRLVHALTLNTRRHHQRYDALTRRLLTQSPANRLDRSRDRFHAVAERLEASARIALARKREAFAGRAAQLTPLLLSRRSEAGRERLQTLAGRLLQAAATRTSAQRERLDRFAVLLEAYSYQGVLQRGFALVRDEQGRPIRNVAAAQAAASLDLQFADGHFTVGKGTAAPTPSPAKAKPKAGQAGPQPSLFDD</sequence>